<organism evidence="5 6">
    <name type="scientific">Shewanella surugensis</name>
    <dbReference type="NCBI Taxonomy" id="212020"/>
    <lineage>
        <taxon>Bacteria</taxon>
        <taxon>Pseudomonadati</taxon>
        <taxon>Pseudomonadota</taxon>
        <taxon>Gammaproteobacteria</taxon>
        <taxon>Alteromonadales</taxon>
        <taxon>Shewanellaceae</taxon>
        <taxon>Shewanella</taxon>
    </lineage>
</organism>
<dbReference type="NCBIfam" id="NF008751">
    <property type="entry name" value="PRK11784.1-3"/>
    <property type="match status" value="1"/>
</dbReference>
<dbReference type="Pfam" id="PF00581">
    <property type="entry name" value="Rhodanese"/>
    <property type="match status" value="1"/>
</dbReference>
<keyword evidence="1 3" id="KW-0808">Transferase</keyword>
<comment type="caution">
    <text evidence="5">The sequence shown here is derived from an EMBL/GenBank/DDBJ whole genome shotgun (WGS) entry which is preliminary data.</text>
</comment>
<evidence type="ECO:0000256" key="3">
    <source>
        <dbReference type="HAMAP-Rule" id="MF_01622"/>
    </source>
</evidence>
<feature type="active site" description="S-selanylcysteine intermediate" evidence="3">
    <location>
        <position position="98"/>
    </location>
</feature>
<evidence type="ECO:0000256" key="1">
    <source>
        <dbReference type="ARBA" id="ARBA00022679"/>
    </source>
</evidence>
<keyword evidence="2 3" id="KW-0711">Selenium</keyword>
<comment type="catalytic activity">
    <reaction evidence="3">
        <text>5-methylaminomethyl-2-thiouridine(34) in tRNA + selenophosphate + (2E)-geranyl diphosphate + H2O + H(+) = 5-methylaminomethyl-2-selenouridine(34) in tRNA + (2E)-thiogeraniol + phosphate + diphosphate</text>
        <dbReference type="Rhea" id="RHEA:42716"/>
        <dbReference type="Rhea" id="RHEA-COMP:10195"/>
        <dbReference type="Rhea" id="RHEA-COMP:10196"/>
        <dbReference type="ChEBI" id="CHEBI:15377"/>
        <dbReference type="ChEBI" id="CHEBI:15378"/>
        <dbReference type="ChEBI" id="CHEBI:16144"/>
        <dbReference type="ChEBI" id="CHEBI:33019"/>
        <dbReference type="ChEBI" id="CHEBI:43474"/>
        <dbReference type="ChEBI" id="CHEBI:58057"/>
        <dbReference type="ChEBI" id="CHEBI:74455"/>
        <dbReference type="ChEBI" id="CHEBI:82743"/>
        <dbReference type="ChEBI" id="CHEBI:143703"/>
        <dbReference type="EC" id="2.9.1.3"/>
    </reaction>
</comment>
<dbReference type="SUPFAM" id="SSF52821">
    <property type="entry name" value="Rhodanese/Cell cycle control phosphatase"/>
    <property type="match status" value="1"/>
</dbReference>
<dbReference type="SMART" id="SM00450">
    <property type="entry name" value="RHOD"/>
    <property type="match status" value="1"/>
</dbReference>
<dbReference type="InterPro" id="IPR058840">
    <property type="entry name" value="AAA_SelU"/>
</dbReference>
<comment type="similarity">
    <text evidence="3">Belongs to the SelU family.</text>
</comment>
<dbReference type="Pfam" id="PF26341">
    <property type="entry name" value="AAA_SelU"/>
    <property type="match status" value="1"/>
</dbReference>
<dbReference type="NCBIfam" id="NF008750">
    <property type="entry name" value="PRK11784.1-2"/>
    <property type="match status" value="1"/>
</dbReference>
<dbReference type="Gene3D" id="3.40.250.10">
    <property type="entry name" value="Rhodanese-like domain"/>
    <property type="match status" value="1"/>
</dbReference>
<dbReference type="EC" id="2.9.1.3" evidence="3"/>
<dbReference type="Proteomes" id="UP001203423">
    <property type="component" value="Unassembled WGS sequence"/>
</dbReference>
<keyword evidence="6" id="KW-1185">Reference proteome</keyword>
<evidence type="ECO:0000313" key="5">
    <source>
        <dbReference type="EMBL" id="MCL1124004.1"/>
    </source>
</evidence>
<evidence type="ECO:0000259" key="4">
    <source>
        <dbReference type="PROSITE" id="PS50206"/>
    </source>
</evidence>
<evidence type="ECO:0000256" key="2">
    <source>
        <dbReference type="ARBA" id="ARBA00023266"/>
    </source>
</evidence>
<sequence>MLIDPIPSSSYPSIFINDHPLIDVRSPIEFNKGAFPHSCNHYLIHDNERELIGTCYKKHGQAAAINLGHSLIKGELKQQRTDNWLHSLKKKPNAYLYCFRGGLRSQLSQQWLKEAGYSVPYIEGGYKAMRQFLIRSTETISQSQPLLILSGSTGSGKTELLSRRKNTVDLEAIAHHRGSSFGQHYGAQPSQINFENTLAITLLKRQINSPAYLLLEDESYLIGRSAIPKCFYVKMQSANVLVLEETEENRISRIVKEYVINMRKEFIARLGCTNGIEAFQQYLRHGIRQIKKRLGGKLHDELQNALEHACKQHESKNTPDGHRVWIAHLLEQYYDPMYRYQLNKKSHKIIFQGSHQAIHQWLDDNL</sequence>
<comment type="function">
    <text evidence="3">Involved in the post-transcriptional modification of the uridine at the wobble position (U34) of tRNA(Lys), tRNA(Glu) and tRNA(Gln). Catalyzes the conversion of 2-thiouridine (S2U-RNA) to 2-selenouridine (Se2U-RNA). Acts in a two-step process involving geranylation of 2-thiouridine (S2U) to S-geranyl-2-thiouridine (geS2U) and subsequent selenation of the latter derivative to 2-selenouridine (Se2U) in the tRNA chain.</text>
</comment>
<proteinExistence type="inferred from homology"/>
<dbReference type="PANTHER" id="PTHR30401:SF0">
    <property type="entry name" value="TRNA 2-SELENOURIDINE SYNTHASE"/>
    <property type="match status" value="1"/>
</dbReference>
<dbReference type="HAMAP" id="MF_01622">
    <property type="entry name" value="tRNA_sel_U_synth"/>
    <property type="match status" value="1"/>
</dbReference>
<dbReference type="GO" id="GO:0016740">
    <property type="term" value="F:transferase activity"/>
    <property type="evidence" value="ECO:0007669"/>
    <property type="project" value="UniProtKB-KW"/>
</dbReference>
<reference evidence="5 6" key="1">
    <citation type="submission" date="2022-01" db="EMBL/GenBank/DDBJ databases">
        <title>Whole genome-based taxonomy of the Shewanellaceae.</title>
        <authorList>
            <person name="Martin-Rodriguez A.J."/>
        </authorList>
    </citation>
    <scope>NUCLEOTIDE SEQUENCE [LARGE SCALE GENOMIC DNA]</scope>
    <source>
        <strain evidence="5 6">DSM 17177</strain>
    </source>
</reference>
<evidence type="ECO:0000313" key="6">
    <source>
        <dbReference type="Proteomes" id="UP001203423"/>
    </source>
</evidence>
<comment type="catalytic activity">
    <reaction evidence="3">
        <text>5-methylaminomethyl-S-(2E)-geranyl-thiouridine(34) in tRNA + selenophosphate + H(+) = 5-methylaminomethyl-2-(Se-phospho)selenouridine(34) in tRNA + (2E)-thiogeraniol</text>
        <dbReference type="Rhea" id="RHEA:60172"/>
        <dbReference type="Rhea" id="RHEA-COMP:14654"/>
        <dbReference type="Rhea" id="RHEA-COMP:15523"/>
        <dbReference type="ChEBI" id="CHEBI:15378"/>
        <dbReference type="ChEBI" id="CHEBI:16144"/>
        <dbReference type="ChEBI" id="CHEBI:140632"/>
        <dbReference type="ChEBI" id="CHEBI:143702"/>
        <dbReference type="ChEBI" id="CHEBI:143703"/>
    </reaction>
</comment>
<accession>A0ABT0L8H1</accession>
<dbReference type="InterPro" id="IPR036873">
    <property type="entry name" value="Rhodanese-like_dom_sf"/>
</dbReference>
<dbReference type="InterPro" id="IPR001763">
    <property type="entry name" value="Rhodanese-like_dom"/>
</dbReference>
<comment type="catalytic activity">
    <reaction evidence="3">
        <text>5-methylaminomethyl-2-(Se-phospho)selenouridine(34) in tRNA + H2O = 5-methylaminomethyl-2-selenouridine(34) in tRNA + phosphate</text>
        <dbReference type="Rhea" id="RHEA:60176"/>
        <dbReference type="Rhea" id="RHEA-COMP:10196"/>
        <dbReference type="Rhea" id="RHEA-COMP:15523"/>
        <dbReference type="ChEBI" id="CHEBI:15377"/>
        <dbReference type="ChEBI" id="CHEBI:43474"/>
        <dbReference type="ChEBI" id="CHEBI:82743"/>
        <dbReference type="ChEBI" id="CHEBI:143702"/>
    </reaction>
</comment>
<gene>
    <name evidence="5" type="primary">mnmH</name>
    <name evidence="3" type="synonym">selU</name>
    <name evidence="5" type="ORF">L2764_05820</name>
</gene>
<dbReference type="PROSITE" id="PS50206">
    <property type="entry name" value="RHODANESE_3"/>
    <property type="match status" value="1"/>
</dbReference>
<comment type="catalytic activity">
    <reaction evidence="3">
        <text>5-methylaminomethyl-2-thiouridine(34) in tRNA + (2E)-geranyl diphosphate = 5-methylaminomethyl-S-(2E)-geranyl-thiouridine(34) in tRNA + diphosphate</text>
        <dbReference type="Rhea" id="RHEA:14085"/>
        <dbReference type="Rhea" id="RHEA-COMP:10195"/>
        <dbReference type="Rhea" id="RHEA-COMP:14654"/>
        <dbReference type="ChEBI" id="CHEBI:33019"/>
        <dbReference type="ChEBI" id="CHEBI:58057"/>
        <dbReference type="ChEBI" id="CHEBI:74455"/>
        <dbReference type="ChEBI" id="CHEBI:140632"/>
    </reaction>
</comment>
<dbReference type="InterPro" id="IPR017582">
    <property type="entry name" value="SelU"/>
</dbReference>
<comment type="subunit">
    <text evidence="3">Monomer.</text>
</comment>
<feature type="domain" description="Rhodanese" evidence="4">
    <location>
        <begin position="15"/>
        <end position="138"/>
    </location>
</feature>
<dbReference type="EMBL" id="JAKIKS010000016">
    <property type="protein sequence ID" value="MCL1124004.1"/>
    <property type="molecule type" value="Genomic_DNA"/>
</dbReference>
<name>A0ABT0L8H1_9GAMM</name>
<dbReference type="PANTHER" id="PTHR30401">
    <property type="entry name" value="TRNA 2-SELENOURIDINE SYNTHASE"/>
    <property type="match status" value="1"/>
</dbReference>
<dbReference type="RefSeq" id="WP_248939288.1">
    <property type="nucleotide sequence ID" value="NZ_JAKIKS010000016.1"/>
</dbReference>
<protein>
    <recommendedName>
        <fullName evidence="3">tRNA 2-selenouridine synthase</fullName>
        <ecNumber evidence="3">2.9.1.3</ecNumber>
    </recommendedName>
</protein>
<dbReference type="NCBIfam" id="TIGR03167">
    <property type="entry name" value="tRNA_sel_U_synt"/>
    <property type="match status" value="1"/>
</dbReference>